<organism evidence="9 10">
    <name type="scientific">Paenibacillus solisilvae</name>
    <dbReference type="NCBI Taxonomy" id="2486751"/>
    <lineage>
        <taxon>Bacteria</taxon>
        <taxon>Bacillati</taxon>
        <taxon>Bacillota</taxon>
        <taxon>Bacilli</taxon>
        <taxon>Bacillales</taxon>
        <taxon>Paenibacillaceae</taxon>
        <taxon>Paenibacillus</taxon>
    </lineage>
</organism>
<evidence type="ECO:0000256" key="1">
    <source>
        <dbReference type="ARBA" id="ARBA00004651"/>
    </source>
</evidence>
<comment type="caution">
    <text evidence="9">The sequence shown here is derived from an EMBL/GenBank/DDBJ whole genome shotgun (WGS) entry which is preliminary data.</text>
</comment>
<keyword evidence="10" id="KW-1185">Reference proteome</keyword>
<evidence type="ECO:0000256" key="7">
    <source>
        <dbReference type="RuleBase" id="RU363032"/>
    </source>
</evidence>
<dbReference type="NCBIfam" id="TIGR01097">
    <property type="entry name" value="PhnE"/>
    <property type="match status" value="1"/>
</dbReference>
<keyword evidence="4 7" id="KW-0812">Transmembrane</keyword>
<evidence type="ECO:0000259" key="8">
    <source>
        <dbReference type="PROSITE" id="PS50928"/>
    </source>
</evidence>
<keyword evidence="5 7" id="KW-1133">Transmembrane helix</keyword>
<dbReference type="PANTHER" id="PTHR30043">
    <property type="entry name" value="PHOSPHONATES TRANSPORT SYSTEM PERMEASE PROTEIN"/>
    <property type="match status" value="1"/>
</dbReference>
<dbReference type="PROSITE" id="PS50928">
    <property type="entry name" value="ABC_TM1"/>
    <property type="match status" value="1"/>
</dbReference>
<accession>A0ABW0W9P7</accession>
<reference evidence="10" key="1">
    <citation type="journal article" date="2019" name="Int. J. Syst. Evol. Microbiol.">
        <title>The Global Catalogue of Microorganisms (GCM) 10K type strain sequencing project: providing services to taxonomists for standard genome sequencing and annotation.</title>
        <authorList>
            <consortium name="The Broad Institute Genomics Platform"/>
            <consortium name="The Broad Institute Genome Sequencing Center for Infectious Disease"/>
            <person name="Wu L."/>
            <person name="Ma J."/>
        </authorList>
    </citation>
    <scope>NUCLEOTIDE SEQUENCE [LARGE SCALE GENOMIC DNA]</scope>
    <source>
        <strain evidence="10">CGMCC 1.3240</strain>
    </source>
</reference>
<feature type="transmembrane region" description="Helical" evidence="7">
    <location>
        <begin position="219"/>
        <end position="241"/>
    </location>
</feature>
<name>A0ABW0W9P7_9BACL</name>
<sequence length="272" mass="30212">MLDAQQRKLVVEDMKPRWFDLRKQWKFWIILFSLSLVYVWSGKGTGISLPALIEGIPHMKDFLSRALPPDLSILGRLIAPTIETIQIALIGTTLAVILSILLGIGAARNMSPHPVIYSICRMILNFLRATSELIFALIFVSAVGLGPFPGVLAIGLHSAGMLGKFYAEAIENVSKGEIEALQAAGANKWQVLRFAVWPQILPDFVTVNLYRWEYNIRSATVLGLVGAGGIGFELMTTMRLFRYEETATVILIILVTVTLIDSISTRIRRKVM</sequence>
<dbReference type="CDD" id="cd06261">
    <property type="entry name" value="TM_PBP2"/>
    <property type="match status" value="1"/>
</dbReference>
<comment type="similarity">
    <text evidence="7">Belongs to the binding-protein-dependent transport system permease family.</text>
</comment>
<evidence type="ECO:0000256" key="2">
    <source>
        <dbReference type="ARBA" id="ARBA00022448"/>
    </source>
</evidence>
<dbReference type="InterPro" id="IPR000515">
    <property type="entry name" value="MetI-like"/>
</dbReference>
<feature type="transmembrane region" description="Helical" evidence="7">
    <location>
        <begin position="247"/>
        <end position="264"/>
    </location>
</feature>
<evidence type="ECO:0000313" key="10">
    <source>
        <dbReference type="Proteomes" id="UP001596047"/>
    </source>
</evidence>
<evidence type="ECO:0000256" key="4">
    <source>
        <dbReference type="ARBA" id="ARBA00022692"/>
    </source>
</evidence>
<proteinExistence type="inferred from homology"/>
<evidence type="ECO:0000256" key="6">
    <source>
        <dbReference type="ARBA" id="ARBA00023136"/>
    </source>
</evidence>
<feature type="transmembrane region" description="Helical" evidence="7">
    <location>
        <begin position="85"/>
        <end position="107"/>
    </location>
</feature>
<dbReference type="Gene3D" id="1.10.3720.10">
    <property type="entry name" value="MetI-like"/>
    <property type="match status" value="1"/>
</dbReference>
<evidence type="ECO:0000256" key="3">
    <source>
        <dbReference type="ARBA" id="ARBA00022475"/>
    </source>
</evidence>
<keyword evidence="2 7" id="KW-0813">Transport</keyword>
<dbReference type="InterPro" id="IPR005769">
    <property type="entry name" value="PhnE/PtxC"/>
</dbReference>
<evidence type="ECO:0000256" key="5">
    <source>
        <dbReference type="ARBA" id="ARBA00022989"/>
    </source>
</evidence>
<comment type="subcellular location">
    <subcellularLocation>
        <location evidence="1 7">Cell membrane</location>
        <topology evidence="1 7">Multi-pass membrane protein</topology>
    </subcellularLocation>
</comment>
<keyword evidence="3" id="KW-1003">Cell membrane</keyword>
<dbReference type="PANTHER" id="PTHR30043:SF1">
    <property type="entry name" value="ABC TRANSPORT SYSTEM PERMEASE PROTEIN P69"/>
    <property type="match status" value="1"/>
</dbReference>
<dbReference type="Proteomes" id="UP001596047">
    <property type="component" value="Unassembled WGS sequence"/>
</dbReference>
<protein>
    <submittedName>
        <fullName evidence="9">Phosphonate ABC transporter, permease protein PhnE</fullName>
    </submittedName>
</protein>
<dbReference type="InterPro" id="IPR035906">
    <property type="entry name" value="MetI-like_sf"/>
</dbReference>
<keyword evidence="6 7" id="KW-0472">Membrane</keyword>
<dbReference type="SUPFAM" id="SSF161098">
    <property type="entry name" value="MetI-like"/>
    <property type="match status" value="1"/>
</dbReference>
<feature type="domain" description="ABC transmembrane type-1" evidence="8">
    <location>
        <begin position="81"/>
        <end position="264"/>
    </location>
</feature>
<evidence type="ECO:0000313" key="9">
    <source>
        <dbReference type="EMBL" id="MFC5653236.1"/>
    </source>
</evidence>
<dbReference type="EMBL" id="JBHSOW010000119">
    <property type="protein sequence ID" value="MFC5653236.1"/>
    <property type="molecule type" value="Genomic_DNA"/>
</dbReference>
<dbReference type="Pfam" id="PF00528">
    <property type="entry name" value="BPD_transp_1"/>
    <property type="match status" value="1"/>
</dbReference>
<gene>
    <name evidence="9" type="primary">phnE</name>
    <name evidence="9" type="ORF">ACFPYJ_29805</name>
</gene>
<dbReference type="RefSeq" id="WP_379191892.1">
    <property type="nucleotide sequence ID" value="NZ_JBHSOW010000119.1"/>
</dbReference>